<accession>A0AAV2QLT3</accession>
<proteinExistence type="predicted"/>
<dbReference type="EMBL" id="CAXKWB010007225">
    <property type="protein sequence ID" value="CAL4086156.1"/>
    <property type="molecule type" value="Genomic_DNA"/>
</dbReference>
<dbReference type="InterPro" id="IPR007110">
    <property type="entry name" value="Ig-like_dom"/>
</dbReference>
<feature type="domain" description="Ig-like" evidence="1">
    <location>
        <begin position="51"/>
        <end position="89"/>
    </location>
</feature>
<reference evidence="2 3" key="1">
    <citation type="submission" date="2024-05" db="EMBL/GenBank/DDBJ databases">
        <authorList>
            <person name="Wallberg A."/>
        </authorList>
    </citation>
    <scope>NUCLEOTIDE SEQUENCE [LARGE SCALE GENOMIC DNA]</scope>
</reference>
<evidence type="ECO:0000259" key="1">
    <source>
        <dbReference type="PROSITE" id="PS50835"/>
    </source>
</evidence>
<comment type="caution">
    <text evidence="2">The sequence shown here is derived from an EMBL/GenBank/DDBJ whole genome shotgun (WGS) entry which is preliminary data.</text>
</comment>
<dbReference type="SUPFAM" id="SSF48726">
    <property type="entry name" value="Immunoglobulin"/>
    <property type="match status" value="1"/>
</dbReference>
<gene>
    <name evidence="2" type="ORF">MNOR_LOCUS12928</name>
</gene>
<organism evidence="2 3">
    <name type="scientific">Meganyctiphanes norvegica</name>
    <name type="common">Northern krill</name>
    <name type="synonym">Thysanopoda norvegica</name>
    <dbReference type="NCBI Taxonomy" id="48144"/>
    <lineage>
        <taxon>Eukaryota</taxon>
        <taxon>Metazoa</taxon>
        <taxon>Ecdysozoa</taxon>
        <taxon>Arthropoda</taxon>
        <taxon>Crustacea</taxon>
        <taxon>Multicrustacea</taxon>
        <taxon>Malacostraca</taxon>
        <taxon>Eumalacostraca</taxon>
        <taxon>Eucarida</taxon>
        <taxon>Euphausiacea</taxon>
        <taxon>Euphausiidae</taxon>
        <taxon>Meganyctiphanes</taxon>
    </lineage>
</organism>
<evidence type="ECO:0000313" key="3">
    <source>
        <dbReference type="Proteomes" id="UP001497623"/>
    </source>
</evidence>
<feature type="non-terminal residue" evidence="2">
    <location>
        <position position="1"/>
    </location>
</feature>
<dbReference type="InterPro" id="IPR036179">
    <property type="entry name" value="Ig-like_dom_sf"/>
</dbReference>
<dbReference type="PANTHER" id="PTHR21261">
    <property type="entry name" value="BEAT PROTEIN"/>
    <property type="match status" value="1"/>
</dbReference>
<keyword evidence="3" id="KW-1185">Reference proteome</keyword>
<dbReference type="AlphaFoldDB" id="A0AAV2QLT3"/>
<name>A0AAV2QLT3_MEGNR</name>
<dbReference type="PROSITE" id="PS50835">
    <property type="entry name" value="IG_LIKE"/>
    <property type="match status" value="1"/>
</dbReference>
<sequence>AFRSNASEVYLMNVSKASSGKYKCEVLAEYPSFEKASESVTMDVIAVPSGPPLVQSSRRPAMYSPGEILRINCTSPGAKHVTLVWYINGVKIQPQPPTLPAVHHHGSNSTPVTQKNIKYSGRFPDLLSVLQMQLKFSHFKDGTMHISCVAVLYQVYSKSTELHIRQFESHKTVAPPFLKLYGAAQSPSQSPVPAALILITLYILIY</sequence>
<evidence type="ECO:0000313" key="2">
    <source>
        <dbReference type="EMBL" id="CAL4086156.1"/>
    </source>
</evidence>
<protein>
    <recommendedName>
        <fullName evidence="1">Ig-like domain-containing protein</fullName>
    </recommendedName>
</protein>
<dbReference type="PANTHER" id="PTHR21261:SF17">
    <property type="entry name" value="BEAT VI"/>
    <property type="match status" value="1"/>
</dbReference>
<dbReference type="Proteomes" id="UP001497623">
    <property type="component" value="Unassembled WGS sequence"/>
</dbReference>